<dbReference type="OrthoDB" id="343070at2759"/>
<sequence length="124" mass="13968">MRVEKLGHAMPLFLSGEEFHRCSHDASLVAEKADTFIRDLHRQLETVKAQADASAITAEQTCALFEQKYITLNAEFGKLESQNAQLTSTLERLAELAEVQAEKHQLHLKAIAKDGEMRKRAAEY</sequence>
<dbReference type="GO" id="GO:0017056">
    <property type="term" value="F:structural constituent of nuclear pore"/>
    <property type="evidence" value="ECO:0007669"/>
    <property type="project" value="TreeGrafter"/>
</dbReference>
<protein>
    <submittedName>
        <fullName evidence="1">Uncharacterized protein</fullName>
    </submittedName>
</protein>
<keyword evidence="2" id="KW-1185">Reference proteome</keyword>
<dbReference type="GO" id="GO:0005643">
    <property type="term" value="C:nuclear pore"/>
    <property type="evidence" value="ECO:0007669"/>
    <property type="project" value="TreeGrafter"/>
</dbReference>
<reference evidence="1" key="1">
    <citation type="journal article" date="2023" name="Plant J.">
        <title>The genome of the king protea, Protea cynaroides.</title>
        <authorList>
            <person name="Chang J."/>
            <person name="Duong T.A."/>
            <person name="Schoeman C."/>
            <person name="Ma X."/>
            <person name="Roodt D."/>
            <person name="Barker N."/>
            <person name="Li Z."/>
            <person name="Van de Peer Y."/>
            <person name="Mizrachi E."/>
        </authorList>
    </citation>
    <scope>NUCLEOTIDE SEQUENCE</scope>
    <source>
        <tissue evidence="1">Young leaves</tissue>
    </source>
</reference>
<proteinExistence type="predicted"/>
<accession>A0A9Q0H4M8</accession>
<organism evidence="1 2">
    <name type="scientific">Protea cynaroides</name>
    <dbReference type="NCBI Taxonomy" id="273540"/>
    <lineage>
        <taxon>Eukaryota</taxon>
        <taxon>Viridiplantae</taxon>
        <taxon>Streptophyta</taxon>
        <taxon>Embryophyta</taxon>
        <taxon>Tracheophyta</taxon>
        <taxon>Spermatophyta</taxon>
        <taxon>Magnoliopsida</taxon>
        <taxon>Proteales</taxon>
        <taxon>Proteaceae</taxon>
        <taxon>Protea</taxon>
    </lineage>
</organism>
<dbReference type="EMBL" id="JAMYWD010000010">
    <property type="protein sequence ID" value="KAJ4959175.1"/>
    <property type="molecule type" value="Genomic_DNA"/>
</dbReference>
<evidence type="ECO:0000313" key="2">
    <source>
        <dbReference type="Proteomes" id="UP001141806"/>
    </source>
</evidence>
<comment type="caution">
    <text evidence="1">The sequence shown here is derived from an EMBL/GenBank/DDBJ whole genome shotgun (WGS) entry which is preliminary data.</text>
</comment>
<dbReference type="PANTHER" id="PTHR18898">
    <property type="entry name" value="NUCLEOPROTEIN TPR-RELATED"/>
    <property type="match status" value="1"/>
</dbReference>
<gene>
    <name evidence="1" type="ORF">NE237_026286</name>
</gene>
<evidence type="ECO:0000313" key="1">
    <source>
        <dbReference type="EMBL" id="KAJ4959175.1"/>
    </source>
</evidence>
<dbReference type="Proteomes" id="UP001141806">
    <property type="component" value="Unassembled WGS sequence"/>
</dbReference>
<dbReference type="PANTHER" id="PTHR18898:SF2">
    <property type="entry name" value="NUCLEOPROTEIN TPR"/>
    <property type="match status" value="1"/>
</dbReference>
<name>A0A9Q0H4M8_9MAGN</name>
<dbReference type="AlphaFoldDB" id="A0A9Q0H4M8"/>
<dbReference type="GO" id="GO:0006406">
    <property type="term" value="P:mRNA export from nucleus"/>
    <property type="evidence" value="ECO:0007669"/>
    <property type="project" value="TreeGrafter"/>
</dbReference>